<dbReference type="OrthoDB" id="3696593at2"/>
<dbReference type="STRING" id="504798.SAMN05421871_103656"/>
<accession>A0A1H0F3D2</accession>
<gene>
    <name evidence="2" type="ORF">SAMN05192558_101214</name>
</gene>
<feature type="transmembrane region" description="Helical" evidence="1">
    <location>
        <begin position="105"/>
        <end position="128"/>
    </location>
</feature>
<dbReference type="EMBL" id="FNJB01000001">
    <property type="protein sequence ID" value="SDN89168.1"/>
    <property type="molecule type" value="Genomic_DNA"/>
</dbReference>
<name>A0A1H0F3D2_9PSEU</name>
<keyword evidence="1" id="KW-0812">Transmembrane</keyword>
<reference evidence="3" key="1">
    <citation type="submission" date="2016-10" db="EMBL/GenBank/DDBJ databases">
        <authorList>
            <person name="Varghese N."/>
            <person name="Submissions S."/>
        </authorList>
    </citation>
    <scope>NUCLEOTIDE SEQUENCE [LARGE SCALE GENOMIC DNA]</scope>
    <source>
        <strain evidence="3">IBRC-M 10655</strain>
    </source>
</reference>
<evidence type="ECO:0000313" key="2">
    <source>
        <dbReference type="EMBL" id="SDN89168.1"/>
    </source>
</evidence>
<organism evidence="2 3">
    <name type="scientific">Actinokineospora alba</name>
    <dbReference type="NCBI Taxonomy" id="504798"/>
    <lineage>
        <taxon>Bacteria</taxon>
        <taxon>Bacillati</taxon>
        <taxon>Actinomycetota</taxon>
        <taxon>Actinomycetes</taxon>
        <taxon>Pseudonocardiales</taxon>
        <taxon>Pseudonocardiaceae</taxon>
        <taxon>Actinokineospora</taxon>
    </lineage>
</organism>
<dbReference type="RefSeq" id="WP_133794724.1">
    <property type="nucleotide sequence ID" value="NZ_FNDV01000003.1"/>
</dbReference>
<keyword evidence="1" id="KW-1133">Transmembrane helix</keyword>
<keyword evidence="3" id="KW-1185">Reference proteome</keyword>
<evidence type="ECO:0000256" key="1">
    <source>
        <dbReference type="SAM" id="Phobius"/>
    </source>
</evidence>
<feature type="transmembrane region" description="Helical" evidence="1">
    <location>
        <begin position="12"/>
        <end position="30"/>
    </location>
</feature>
<dbReference type="Proteomes" id="UP000199651">
    <property type="component" value="Unassembled WGS sequence"/>
</dbReference>
<evidence type="ECO:0008006" key="4">
    <source>
        <dbReference type="Google" id="ProtNLM"/>
    </source>
</evidence>
<dbReference type="AlphaFoldDB" id="A0A1H0F3D2"/>
<evidence type="ECO:0000313" key="3">
    <source>
        <dbReference type="Proteomes" id="UP000199651"/>
    </source>
</evidence>
<keyword evidence="1" id="KW-0472">Membrane</keyword>
<proteinExistence type="predicted"/>
<sequence length="134" mass="14307">MKLRSSVGRSMAVLLLFVATYALVFTIRTATDRETWPSAEGTVTERTASGRSISVVVSYPGPNGTEVAKIAETGSAHHVGERVKVRYEVTDGRVSDVALDDARQAHVVVIVLASLATLGGVVLNLAAWRGRDQD</sequence>
<protein>
    <recommendedName>
        <fullName evidence="4">DUF3592 domain-containing protein</fullName>
    </recommendedName>
</protein>